<evidence type="ECO:0000313" key="5">
    <source>
        <dbReference type="EMBL" id="PWR18330.1"/>
    </source>
</evidence>
<dbReference type="GO" id="GO:0003677">
    <property type="term" value="F:DNA binding"/>
    <property type="evidence" value="ECO:0007669"/>
    <property type="project" value="UniProtKB-KW"/>
</dbReference>
<dbReference type="InterPro" id="IPR036390">
    <property type="entry name" value="WH_DNA-bd_sf"/>
</dbReference>
<dbReference type="SUPFAM" id="SSF46785">
    <property type="entry name" value="Winged helix' DNA-binding domain"/>
    <property type="match status" value="1"/>
</dbReference>
<dbReference type="PRINTS" id="PR00778">
    <property type="entry name" value="HTHARSR"/>
</dbReference>
<dbReference type="EMBL" id="QGLF01000006">
    <property type="protein sequence ID" value="PWR18330.1"/>
    <property type="molecule type" value="Genomic_DNA"/>
</dbReference>
<dbReference type="SMART" id="SM00418">
    <property type="entry name" value="HTH_ARSR"/>
    <property type="match status" value="1"/>
</dbReference>
<dbReference type="InterPro" id="IPR036388">
    <property type="entry name" value="WH-like_DNA-bd_sf"/>
</dbReference>
<comment type="caution">
    <text evidence="5">The sequence shown here is derived from an EMBL/GenBank/DDBJ whole genome shotgun (WGS) entry which is preliminary data.</text>
</comment>
<dbReference type="PANTHER" id="PTHR43132">
    <property type="entry name" value="ARSENICAL RESISTANCE OPERON REPRESSOR ARSR-RELATED"/>
    <property type="match status" value="1"/>
</dbReference>
<dbReference type="Proteomes" id="UP000246077">
    <property type="component" value="Unassembled WGS sequence"/>
</dbReference>
<evidence type="ECO:0000259" key="4">
    <source>
        <dbReference type="PROSITE" id="PS50987"/>
    </source>
</evidence>
<organism evidence="5 6">
    <name type="scientific">Zavarzinia compransoris</name>
    <dbReference type="NCBI Taxonomy" id="1264899"/>
    <lineage>
        <taxon>Bacteria</taxon>
        <taxon>Pseudomonadati</taxon>
        <taxon>Pseudomonadota</taxon>
        <taxon>Alphaproteobacteria</taxon>
        <taxon>Rhodospirillales</taxon>
        <taxon>Zavarziniaceae</taxon>
        <taxon>Zavarzinia</taxon>
    </lineage>
</organism>
<name>A0A317DWK1_9PROT</name>
<keyword evidence="6" id="KW-1185">Reference proteome</keyword>
<dbReference type="GO" id="GO:0003700">
    <property type="term" value="F:DNA-binding transcription factor activity"/>
    <property type="evidence" value="ECO:0007669"/>
    <property type="project" value="InterPro"/>
</dbReference>
<dbReference type="InterPro" id="IPR051011">
    <property type="entry name" value="Metal_resp_trans_reg"/>
</dbReference>
<sequence length="112" mass="12028">MDKKQIITAFAALAQPTRIEALRLLVAQEPDGMAVGDLARALCVRGNTMSVHLAILARAGLVDAEKQSRSVIYRARLEDVRGLGSYLIDACCAGRPEACRPAYGETRTTGLV</sequence>
<accession>A0A317DWK1</accession>
<protein>
    <submittedName>
        <fullName evidence="5">Transcriptional regulator</fullName>
    </submittedName>
</protein>
<dbReference type="RefSeq" id="WP_109923037.1">
    <property type="nucleotide sequence ID" value="NZ_QGLF01000006.1"/>
</dbReference>
<dbReference type="CDD" id="cd00090">
    <property type="entry name" value="HTH_ARSR"/>
    <property type="match status" value="1"/>
</dbReference>
<dbReference type="InterPro" id="IPR001845">
    <property type="entry name" value="HTH_ArsR_DNA-bd_dom"/>
</dbReference>
<dbReference type="NCBIfam" id="NF033788">
    <property type="entry name" value="HTH_metalloreg"/>
    <property type="match status" value="1"/>
</dbReference>
<dbReference type="Gene3D" id="1.10.10.10">
    <property type="entry name" value="Winged helix-like DNA-binding domain superfamily/Winged helix DNA-binding domain"/>
    <property type="match status" value="1"/>
</dbReference>
<dbReference type="PANTHER" id="PTHR43132:SF2">
    <property type="entry name" value="ARSENICAL RESISTANCE OPERON REPRESSOR ARSR-RELATED"/>
    <property type="match status" value="1"/>
</dbReference>
<dbReference type="InterPro" id="IPR011991">
    <property type="entry name" value="ArsR-like_HTH"/>
</dbReference>
<proteinExistence type="predicted"/>
<evidence type="ECO:0000256" key="3">
    <source>
        <dbReference type="ARBA" id="ARBA00023163"/>
    </source>
</evidence>
<evidence type="ECO:0000256" key="2">
    <source>
        <dbReference type="ARBA" id="ARBA00023125"/>
    </source>
</evidence>
<keyword evidence="1" id="KW-0805">Transcription regulation</keyword>
<evidence type="ECO:0000313" key="6">
    <source>
        <dbReference type="Proteomes" id="UP000246077"/>
    </source>
</evidence>
<reference evidence="6" key="1">
    <citation type="submission" date="2018-05" db="EMBL/GenBank/DDBJ databases">
        <title>Zavarzinia sp. HR-AS.</title>
        <authorList>
            <person name="Lee Y."/>
            <person name="Jeon C.O."/>
        </authorList>
    </citation>
    <scope>NUCLEOTIDE SEQUENCE [LARGE SCALE GENOMIC DNA]</scope>
    <source>
        <strain evidence="6">DSM 1231</strain>
    </source>
</reference>
<dbReference type="PROSITE" id="PS50987">
    <property type="entry name" value="HTH_ARSR_2"/>
    <property type="match status" value="1"/>
</dbReference>
<feature type="domain" description="HTH arsR-type" evidence="4">
    <location>
        <begin position="1"/>
        <end position="95"/>
    </location>
</feature>
<dbReference type="AlphaFoldDB" id="A0A317DWK1"/>
<keyword evidence="2" id="KW-0238">DNA-binding</keyword>
<evidence type="ECO:0000256" key="1">
    <source>
        <dbReference type="ARBA" id="ARBA00023015"/>
    </source>
</evidence>
<keyword evidence="3" id="KW-0804">Transcription</keyword>
<dbReference type="OrthoDB" id="9804742at2"/>
<dbReference type="Pfam" id="PF12840">
    <property type="entry name" value="HTH_20"/>
    <property type="match status" value="1"/>
</dbReference>
<gene>
    <name evidence="5" type="ORF">DKG75_20395</name>
</gene>